<dbReference type="RefSeq" id="WP_275118736.1">
    <property type="nucleotide sequence ID" value="NZ_JAOTPO010000007.1"/>
</dbReference>
<gene>
    <name evidence="1" type="ORF">N7Z68_12090</name>
</gene>
<dbReference type="Proteomes" id="UP001148125">
    <property type="component" value="Unassembled WGS sequence"/>
</dbReference>
<name>A0ABT5VF87_9BACI</name>
<evidence type="ECO:0000313" key="1">
    <source>
        <dbReference type="EMBL" id="MDE5414123.1"/>
    </source>
</evidence>
<protein>
    <submittedName>
        <fullName evidence="1">Uncharacterized protein</fullName>
    </submittedName>
</protein>
<comment type="caution">
    <text evidence="1">The sequence shown here is derived from an EMBL/GenBank/DDBJ whole genome shotgun (WGS) entry which is preliminary data.</text>
</comment>
<organism evidence="1 2">
    <name type="scientific">Alkalihalobacterium chitinilyticum</name>
    <dbReference type="NCBI Taxonomy" id="2980103"/>
    <lineage>
        <taxon>Bacteria</taxon>
        <taxon>Bacillati</taxon>
        <taxon>Bacillota</taxon>
        <taxon>Bacilli</taxon>
        <taxon>Bacillales</taxon>
        <taxon>Bacillaceae</taxon>
        <taxon>Alkalihalobacterium</taxon>
    </lineage>
</organism>
<keyword evidence="2" id="KW-1185">Reference proteome</keyword>
<dbReference type="EMBL" id="JAOTPO010000007">
    <property type="protein sequence ID" value="MDE5414123.1"/>
    <property type="molecule type" value="Genomic_DNA"/>
</dbReference>
<accession>A0ABT5VF87</accession>
<evidence type="ECO:0000313" key="2">
    <source>
        <dbReference type="Proteomes" id="UP001148125"/>
    </source>
</evidence>
<sequence>MSSVKLPLNFFGTDRKDTDLYKDIYNAFDHQLDEFFIMEERFENTVDYNSFFVPVVILAADFANDIRSIDVIVYAYICYSVHISKRKSTAVKVNVSEISGNTFIKKTNVRQSINILIRERLLEKTDVSGYYLIPDLLVDPCFMEFFITSRN</sequence>
<reference evidence="1" key="1">
    <citation type="submission" date="2024-05" db="EMBL/GenBank/DDBJ databases">
        <title>Alkalihalobacillus sp. strain MEB203 novel alkaliphilic bacterium from Lonar Lake, India.</title>
        <authorList>
            <person name="Joshi A."/>
            <person name="Thite S."/>
            <person name="Mengade P."/>
        </authorList>
    </citation>
    <scope>NUCLEOTIDE SEQUENCE</scope>
    <source>
        <strain evidence="1">MEB 203</strain>
    </source>
</reference>
<proteinExistence type="predicted"/>